<evidence type="ECO:0000256" key="1">
    <source>
        <dbReference type="SAM" id="Phobius"/>
    </source>
</evidence>
<evidence type="ECO:0000313" key="2">
    <source>
        <dbReference type="EMBL" id="GMR51983.1"/>
    </source>
</evidence>
<dbReference type="AlphaFoldDB" id="A0AAN5CW98"/>
<reference evidence="3" key="1">
    <citation type="submission" date="2022-10" db="EMBL/GenBank/DDBJ databases">
        <title>Genome assembly of Pristionchus species.</title>
        <authorList>
            <person name="Yoshida K."/>
            <person name="Sommer R.J."/>
        </authorList>
    </citation>
    <scope>NUCLEOTIDE SEQUENCE [LARGE SCALE GENOMIC DNA]</scope>
    <source>
        <strain evidence="3">RS5460</strain>
    </source>
</reference>
<dbReference type="EMBL" id="BTRK01000005">
    <property type="protein sequence ID" value="GMR51983.1"/>
    <property type="molecule type" value="Genomic_DNA"/>
</dbReference>
<feature type="non-terminal residue" evidence="2">
    <location>
        <position position="1"/>
    </location>
</feature>
<gene>
    <name evidence="2" type="ORF">PMAYCL1PPCAC_22178</name>
</gene>
<keyword evidence="1" id="KW-1133">Transmembrane helix</keyword>
<dbReference type="Proteomes" id="UP001328107">
    <property type="component" value="Unassembled WGS sequence"/>
</dbReference>
<feature type="transmembrane region" description="Helical" evidence="1">
    <location>
        <begin position="140"/>
        <end position="158"/>
    </location>
</feature>
<dbReference type="PANTHER" id="PTHR22718">
    <property type="entry name" value="SERPENTINE RECEPTOR, CLASS X"/>
    <property type="match status" value="1"/>
</dbReference>
<keyword evidence="1" id="KW-0812">Transmembrane</keyword>
<evidence type="ECO:0008006" key="4">
    <source>
        <dbReference type="Google" id="ProtNLM"/>
    </source>
</evidence>
<keyword evidence="3" id="KW-1185">Reference proteome</keyword>
<sequence length="173" mass="19716">LIVNVFDVAQVYCFMNNSLSHVSLAFNRLFATVLFCFNLFSKSRTVAFSIFKHLLAITIANTAQHAMYCCRQVLDYNIFNFRADGAPDYGQSLKTPIKIAGSTTPFLIYSSILIWNRVIARQLKLQSSVIVRRRQKELRFAIQFATIAVLYTLSWSMIRLMPPAFLSSLFPGL</sequence>
<accession>A0AAN5CW98</accession>
<feature type="transmembrane region" description="Helical" evidence="1">
    <location>
        <begin position="20"/>
        <end position="40"/>
    </location>
</feature>
<comment type="caution">
    <text evidence="2">The sequence shown here is derived from an EMBL/GenBank/DDBJ whole genome shotgun (WGS) entry which is preliminary data.</text>
</comment>
<proteinExistence type="predicted"/>
<protein>
    <recommendedName>
        <fullName evidence="4">G protein-coupled receptor</fullName>
    </recommendedName>
</protein>
<organism evidence="2 3">
    <name type="scientific">Pristionchus mayeri</name>
    <dbReference type="NCBI Taxonomy" id="1317129"/>
    <lineage>
        <taxon>Eukaryota</taxon>
        <taxon>Metazoa</taxon>
        <taxon>Ecdysozoa</taxon>
        <taxon>Nematoda</taxon>
        <taxon>Chromadorea</taxon>
        <taxon>Rhabditida</taxon>
        <taxon>Rhabditina</taxon>
        <taxon>Diplogasteromorpha</taxon>
        <taxon>Diplogasteroidea</taxon>
        <taxon>Neodiplogasteridae</taxon>
        <taxon>Pristionchus</taxon>
    </lineage>
</organism>
<name>A0AAN5CW98_9BILA</name>
<keyword evidence="1" id="KW-0472">Membrane</keyword>
<evidence type="ECO:0000313" key="3">
    <source>
        <dbReference type="Proteomes" id="UP001328107"/>
    </source>
</evidence>
<feature type="non-terminal residue" evidence="2">
    <location>
        <position position="173"/>
    </location>
</feature>
<dbReference type="PANTHER" id="PTHR22718:SF11">
    <property type="entry name" value="7TM GPCR SERPENTINE RECEPTOR CLASS X (SRX) DOMAIN-CONTAINING PROTEIN"/>
    <property type="match status" value="1"/>
</dbReference>